<reference evidence="2" key="1">
    <citation type="journal article" date="2019" name="Int. J. Syst. Evol. Microbiol.">
        <title>The Global Catalogue of Microorganisms (GCM) 10K type strain sequencing project: providing services to taxonomists for standard genome sequencing and annotation.</title>
        <authorList>
            <consortium name="The Broad Institute Genomics Platform"/>
            <consortium name="The Broad Institute Genome Sequencing Center for Infectious Disease"/>
            <person name="Wu L."/>
            <person name="Ma J."/>
        </authorList>
    </citation>
    <scope>NUCLEOTIDE SEQUENCE [LARGE SCALE GENOMIC DNA]</scope>
    <source>
        <strain evidence="2">JCM 9377</strain>
    </source>
</reference>
<dbReference type="RefSeq" id="WP_344827396.1">
    <property type="nucleotide sequence ID" value="NZ_BAAAUV010000006.1"/>
</dbReference>
<organism evidence="1 2">
    <name type="scientific">Actinocorallia longicatena</name>
    <dbReference type="NCBI Taxonomy" id="111803"/>
    <lineage>
        <taxon>Bacteria</taxon>
        <taxon>Bacillati</taxon>
        <taxon>Actinomycetota</taxon>
        <taxon>Actinomycetes</taxon>
        <taxon>Streptosporangiales</taxon>
        <taxon>Thermomonosporaceae</taxon>
        <taxon>Actinocorallia</taxon>
    </lineage>
</organism>
<evidence type="ECO:0000313" key="1">
    <source>
        <dbReference type="EMBL" id="GAA3209874.1"/>
    </source>
</evidence>
<gene>
    <name evidence="1" type="ORF">GCM10010468_27510</name>
</gene>
<sequence length="113" mass="12085">MGYTFRCADGSGGNLSIPGGAMVDLREVLRLAVTFAGDESVVQMSKFESNGGRIVTPEECREIARLLGGREGEYILAEYRNYVDGIPDGLTGDVRELAELCARAADHGGMRVG</sequence>
<proteinExistence type="predicted"/>
<name>A0ABP6Q8C7_9ACTN</name>
<protein>
    <submittedName>
        <fullName evidence="1">Uncharacterized protein</fullName>
    </submittedName>
</protein>
<accession>A0ABP6Q8C7</accession>
<evidence type="ECO:0000313" key="2">
    <source>
        <dbReference type="Proteomes" id="UP001501237"/>
    </source>
</evidence>
<dbReference type="EMBL" id="BAAAUV010000006">
    <property type="protein sequence ID" value="GAA3209874.1"/>
    <property type="molecule type" value="Genomic_DNA"/>
</dbReference>
<dbReference type="Proteomes" id="UP001501237">
    <property type="component" value="Unassembled WGS sequence"/>
</dbReference>
<keyword evidence="2" id="KW-1185">Reference proteome</keyword>
<comment type="caution">
    <text evidence="1">The sequence shown here is derived from an EMBL/GenBank/DDBJ whole genome shotgun (WGS) entry which is preliminary data.</text>
</comment>